<dbReference type="InterPro" id="IPR021414">
    <property type="entry name" value="DUF3054"/>
</dbReference>
<feature type="transmembrane region" description="Helical" evidence="1">
    <location>
        <begin position="33"/>
        <end position="57"/>
    </location>
</feature>
<keyword evidence="1" id="KW-0472">Membrane</keyword>
<keyword evidence="1" id="KW-1133">Transmembrane helix</keyword>
<dbReference type="Pfam" id="PF11255">
    <property type="entry name" value="DUF3054"/>
    <property type="match status" value="1"/>
</dbReference>
<feature type="transmembrane region" description="Helical" evidence="1">
    <location>
        <begin position="93"/>
        <end position="113"/>
    </location>
</feature>
<dbReference type="RefSeq" id="WP_182560672.1">
    <property type="nucleotide sequence ID" value="NZ_JACGWT010000004.1"/>
</dbReference>
<comment type="caution">
    <text evidence="2">The sequence shown here is derived from an EMBL/GenBank/DDBJ whole genome shotgun (WGS) entry which is preliminary data.</text>
</comment>
<reference evidence="2 3" key="1">
    <citation type="submission" date="2020-07" db="EMBL/GenBank/DDBJ databases">
        <title>Sequencing the genomes of 1000 actinobacteria strains.</title>
        <authorList>
            <person name="Klenk H.-P."/>
        </authorList>
    </citation>
    <scope>NUCLEOTIDE SEQUENCE [LARGE SCALE GENOMIC DNA]</scope>
    <source>
        <strain evidence="2 3">DSM 100723</strain>
    </source>
</reference>
<evidence type="ECO:0000256" key="1">
    <source>
        <dbReference type="SAM" id="Phobius"/>
    </source>
</evidence>
<evidence type="ECO:0000313" key="3">
    <source>
        <dbReference type="Proteomes" id="UP000523079"/>
    </source>
</evidence>
<protein>
    <submittedName>
        <fullName evidence="2">FlaA1/EpsC-like NDP-sugar epimerase</fullName>
    </submittedName>
</protein>
<gene>
    <name evidence="2" type="ORF">FHX74_002690</name>
</gene>
<proteinExistence type="predicted"/>
<sequence>MALRAARAAAVDVIVVLFFALVGRHAHDESGDVVGVVVTAWPFLVGTLVGSLVARTWRSVTAPTATRTALIVWVSTVLLGMVLRVLSGSTAQWSFVLVATVVLGVLLVGWRVAARATRRARRRIETRMDRTRSSSGH</sequence>
<accession>A0A7W3ITQ5</accession>
<keyword evidence="3" id="KW-1185">Reference proteome</keyword>
<dbReference type="EMBL" id="JACGWT010000004">
    <property type="protein sequence ID" value="MBA8795062.1"/>
    <property type="molecule type" value="Genomic_DNA"/>
</dbReference>
<feature type="transmembrane region" description="Helical" evidence="1">
    <location>
        <begin position="69"/>
        <end position="87"/>
    </location>
</feature>
<dbReference type="AlphaFoldDB" id="A0A7W3ITQ5"/>
<keyword evidence="1" id="KW-0812">Transmembrane</keyword>
<evidence type="ECO:0000313" key="2">
    <source>
        <dbReference type="EMBL" id="MBA8795062.1"/>
    </source>
</evidence>
<name>A0A7W3ITQ5_9ACTN</name>
<feature type="transmembrane region" description="Helical" evidence="1">
    <location>
        <begin position="9"/>
        <end position="27"/>
    </location>
</feature>
<organism evidence="2 3">
    <name type="scientific">Microlunatus kandeliicorticis</name>
    <dbReference type="NCBI Taxonomy" id="1759536"/>
    <lineage>
        <taxon>Bacteria</taxon>
        <taxon>Bacillati</taxon>
        <taxon>Actinomycetota</taxon>
        <taxon>Actinomycetes</taxon>
        <taxon>Propionibacteriales</taxon>
        <taxon>Propionibacteriaceae</taxon>
        <taxon>Microlunatus</taxon>
    </lineage>
</organism>
<dbReference type="Proteomes" id="UP000523079">
    <property type="component" value="Unassembled WGS sequence"/>
</dbReference>